<dbReference type="EMBL" id="JBHUCP010000048">
    <property type="protein sequence ID" value="MFD1535026.1"/>
    <property type="molecule type" value="Genomic_DNA"/>
</dbReference>
<keyword evidence="2" id="KW-1185">Reference proteome</keyword>
<proteinExistence type="predicted"/>
<comment type="caution">
    <text evidence="1">The sequence shown here is derived from an EMBL/GenBank/DDBJ whole genome shotgun (WGS) entry which is preliminary data.</text>
</comment>
<protein>
    <submittedName>
        <fullName evidence="1">Uncharacterized protein</fullName>
    </submittedName>
</protein>
<sequence length="66" mass="7434">MDVRDGADARDRLLAMLLPDPERALAMVADAETGPRRRAEAAGWTRPWRSSWRRASAGSRCWLDLP</sequence>
<dbReference type="Proteomes" id="UP001597145">
    <property type="component" value="Unassembled WGS sequence"/>
</dbReference>
<name>A0ABW4FX00_9PSEU</name>
<reference evidence="2" key="1">
    <citation type="journal article" date="2019" name="Int. J. Syst. Evol. Microbiol.">
        <title>The Global Catalogue of Microorganisms (GCM) 10K type strain sequencing project: providing services to taxonomists for standard genome sequencing and annotation.</title>
        <authorList>
            <consortium name="The Broad Institute Genomics Platform"/>
            <consortium name="The Broad Institute Genome Sequencing Center for Infectious Disease"/>
            <person name="Wu L."/>
            <person name="Ma J."/>
        </authorList>
    </citation>
    <scope>NUCLEOTIDE SEQUENCE [LARGE SCALE GENOMIC DNA]</scope>
    <source>
        <strain evidence="2">JCM 12165</strain>
    </source>
</reference>
<evidence type="ECO:0000313" key="1">
    <source>
        <dbReference type="EMBL" id="MFD1535026.1"/>
    </source>
</evidence>
<organism evidence="1 2">
    <name type="scientific">Pseudonocardia aurantiaca</name>
    <dbReference type="NCBI Taxonomy" id="75290"/>
    <lineage>
        <taxon>Bacteria</taxon>
        <taxon>Bacillati</taxon>
        <taxon>Actinomycetota</taxon>
        <taxon>Actinomycetes</taxon>
        <taxon>Pseudonocardiales</taxon>
        <taxon>Pseudonocardiaceae</taxon>
        <taxon>Pseudonocardia</taxon>
    </lineage>
</organism>
<accession>A0ABW4FX00</accession>
<evidence type="ECO:0000313" key="2">
    <source>
        <dbReference type="Proteomes" id="UP001597145"/>
    </source>
</evidence>
<gene>
    <name evidence="1" type="ORF">ACFSCY_37005</name>
</gene>